<protein>
    <submittedName>
        <fullName evidence="2">Uncharacterized protein</fullName>
    </submittedName>
</protein>
<sequence length="112" mass="12255">MNKEPKFKPTFGDYISNTQALDNEKAFIAAIGEPDAVRSQFYGSDILQEMLNRDSVVGIRFSYGINENNIPNIILTPIDTYGDIVNKPTNGGVGDDGDNRGGYGPTCPEFCE</sequence>
<organism evidence="2 3">
    <name type="scientific">Arcticibacterium luteifluviistationis</name>
    <dbReference type="NCBI Taxonomy" id="1784714"/>
    <lineage>
        <taxon>Bacteria</taxon>
        <taxon>Pseudomonadati</taxon>
        <taxon>Bacteroidota</taxon>
        <taxon>Cytophagia</taxon>
        <taxon>Cytophagales</taxon>
        <taxon>Leadbetterellaceae</taxon>
        <taxon>Arcticibacterium</taxon>
    </lineage>
</organism>
<evidence type="ECO:0000256" key="1">
    <source>
        <dbReference type="SAM" id="MobiDB-lite"/>
    </source>
</evidence>
<dbReference type="EMBL" id="CP029480">
    <property type="protein sequence ID" value="AWW00096.1"/>
    <property type="molecule type" value="Genomic_DNA"/>
</dbReference>
<reference evidence="2 3" key="1">
    <citation type="submission" date="2018-05" db="EMBL/GenBank/DDBJ databases">
        <title>Complete genome sequence of Arcticibacterium luteifluviistationis SM1504T, a cytophagaceae bacterium isolated from Arctic surface seawater.</title>
        <authorList>
            <person name="Li Y."/>
            <person name="Qin Q.-L."/>
        </authorList>
    </citation>
    <scope>NUCLEOTIDE SEQUENCE [LARGE SCALE GENOMIC DNA]</scope>
    <source>
        <strain evidence="2 3">SM1504</strain>
    </source>
</reference>
<gene>
    <name evidence="2" type="ORF">DJ013_18745</name>
</gene>
<proteinExistence type="predicted"/>
<keyword evidence="3" id="KW-1185">Reference proteome</keyword>
<accession>A0A2Z4GGC0</accession>
<dbReference type="AlphaFoldDB" id="A0A2Z4GGC0"/>
<evidence type="ECO:0000313" key="2">
    <source>
        <dbReference type="EMBL" id="AWW00096.1"/>
    </source>
</evidence>
<dbReference type="OrthoDB" id="661524at2"/>
<evidence type="ECO:0000313" key="3">
    <source>
        <dbReference type="Proteomes" id="UP000249873"/>
    </source>
</evidence>
<dbReference type="RefSeq" id="WP_111373463.1">
    <property type="nucleotide sequence ID" value="NZ_CP029480.1"/>
</dbReference>
<feature type="region of interest" description="Disordered" evidence="1">
    <location>
        <begin position="88"/>
        <end position="112"/>
    </location>
</feature>
<name>A0A2Z4GGC0_9BACT</name>
<dbReference type="Proteomes" id="UP000249873">
    <property type="component" value="Chromosome"/>
</dbReference>
<dbReference type="KEGG" id="als:DJ013_18745"/>